<evidence type="ECO:0000256" key="5">
    <source>
        <dbReference type="SAM" id="Phobius"/>
    </source>
</evidence>
<evidence type="ECO:0000256" key="1">
    <source>
        <dbReference type="ARBA" id="ARBA00004370"/>
    </source>
</evidence>
<evidence type="ECO:0000313" key="8">
    <source>
        <dbReference type="Proteomes" id="UP000595278"/>
    </source>
</evidence>
<dbReference type="InterPro" id="IPR050307">
    <property type="entry name" value="Sterol_Desaturase_Related"/>
</dbReference>
<feature type="transmembrane region" description="Helical" evidence="5">
    <location>
        <begin position="37"/>
        <end position="58"/>
    </location>
</feature>
<dbReference type="RefSeq" id="WP_201093167.1">
    <property type="nucleotide sequence ID" value="NZ_CP067393.1"/>
</dbReference>
<evidence type="ECO:0000259" key="6">
    <source>
        <dbReference type="Pfam" id="PF04116"/>
    </source>
</evidence>
<accession>A0A974NG28</accession>
<dbReference type="GO" id="GO:0016020">
    <property type="term" value="C:membrane"/>
    <property type="evidence" value="ECO:0007669"/>
    <property type="project" value="UniProtKB-SubCell"/>
</dbReference>
<reference evidence="7 8" key="1">
    <citation type="submission" date="2021-01" db="EMBL/GenBank/DDBJ databases">
        <title>Entomomonas sp. F2A isolated from a house cricket (Acheta domesticus).</title>
        <authorList>
            <person name="Spergser J."/>
            <person name="Busse H.-J."/>
        </authorList>
    </citation>
    <scope>NUCLEOTIDE SEQUENCE [LARGE SCALE GENOMIC DNA]</scope>
    <source>
        <strain evidence="7 8">F2A</strain>
    </source>
</reference>
<evidence type="ECO:0000256" key="3">
    <source>
        <dbReference type="ARBA" id="ARBA00022989"/>
    </source>
</evidence>
<dbReference type="KEGG" id="eaz:JHT90_01340"/>
<dbReference type="AlphaFoldDB" id="A0A974NG28"/>
<gene>
    <name evidence="7" type="ORF">JHT90_01340</name>
</gene>
<evidence type="ECO:0000256" key="2">
    <source>
        <dbReference type="ARBA" id="ARBA00022692"/>
    </source>
</evidence>
<sequence length="353" mass="41290">MSFSFWSDWSAWLGIQVVEPVLTFLHLNGLTDTPQEIASAFMTGALQLCLIAILFRPLENWFPAEKWEHRRYANKDFHLTWIMIVGLFPLFMFLILTPLVNLLTGGVTTAGDVEGWSLRSQFPWFENNVIIFFLAYYLAYDFVYYWMHRVAHFLPWWWAMHSAHHSQKQLSCWSNDRTIYLDGILQSFILASVGVFFGVRADEFAWFMLFSELVQNLSHANVRFGFGPILNKVFIDPKFHRLHHMRFNPDRPSLHNCNFGQLLPIWDIIFGTALYKEPPHPTGVDDPMVDKDNELNILQFQIEGHKRFWHAVRKKAGWKFGEVIFSEKYEPIHVDNSVPHAAADELIKHKATD</sequence>
<dbReference type="GO" id="GO:0005506">
    <property type="term" value="F:iron ion binding"/>
    <property type="evidence" value="ECO:0007669"/>
    <property type="project" value="InterPro"/>
</dbReference>
<dbReference type="Proteomes" id="UP000595278">
    <property type="component" value="Chromosome"/>
</dbReference>
<dbReference type="GO" id="GO:0016491">
    <property type="term" value="F:oxidoreductase activity"/>
    <property type="evidence" value="ECO:0007669"/>
    <property type="project" value="InterPro"/>
</dbReference>
<dbReference type="InterPro" id="IPR006694">
    <property type="entry name" value="Fatty_acid_hydroxylase"/>
</dbReference>
<keyword evidence="8" id="KW-1185">Reference proteome</keyword>
<evidence type="ECO:0000313" key="7">
    <source>
        <dbReference type="EMBL" id="QQP85930.1"/>
    </source>
</evidence>
<feature type="domain" description="Fatty acid hydroxylase" evidence="6">
    <location>
        <begin position="133"/>
        <end position="272"/>
    </location>
</feature>
<dbReference type="PANTHER" id="PTHR11863">
    <property type="entry name" value="STEROL DESATURASE"/>
    <property type="match status" value="1"/>
</dbReference>
<evidence type="ECO:0000256" key="4">
    <source>
        <dbReference type="ARBA" id="ARBA00023136"/>
    </source>
</evidence>
<name>A0A974NG28_9GAMM</name>
<feature type="transmembrane region" description="Helical" evidence="5">
    <location>
        <begin position="79"/>
        <end position="100"/>
    </location>
</feature>
<comment type="subcellular location">
    <subcellularLocation>
        <location evidence="1">Membrane</location>
    </subcellularLocation>
</comment>
<organism evidence="7 8">
    <name type="scientific">Entomomonas asaccharolytica</name>
    <dbReference type="NCBI Taxonomy" id="2785331"/>
    <lineage>
        <taxon>Bacteria</taxon>
        <taxon>Pseudomonadati</taxon>
        <taxon>Pseudomonadota</taxon>
        <taxon>Gammaproteobacteria</taxon>
        <taxon>Pseudomonadales</taxon>
        <taxon>Pseudomonadaceae</taxon>
        <taxon>Entomomonas</taxon>
    </lineage>
</organism>
<proteinExistence type="predicted"/>
<protein>
    <submittedName>
        <fullName evidence="7">Sterol desaturase family protein</fullName>
    </submittedName>
</protein>
<dbReference type="Pfam" id="PF04116">
    <property type="entry name" value="FA_hydroxylase"/>
    <property type="match status" value="1"/>
</dbReference>
<dbReference type="EMBL" id="CP067393">
    <property type="protein sequence ID" value="QQP85930.1"/>
    <property type="molecule type" value="Genomic_DNA"/>
</dbReference>
<keyword evidence="3 5" id="KW-1133">Transmembrane helix</keyword>
<keyword evidence="4 5" id="KW-0472">Membrane</keyword>
<feature type="transmembrane region" description="Helical" evidence="5">
    <location>
        <begin position="129"/>
        <end position="147"/>
    </location>
</feature>
<dbReference type="GO" id="GO:0008610">
    <property type="term" value="P:lipid biosynthetic process"/>
    <property type="evidence" value="ECO:0007669"/>
    <property type="project" value="InterPro"/>
</dbReference>
<keyword evidence="2 5" id="KW-0812">Transmembrane</keyword>